<evidence type="ECO:0000313" key="4">
    <source>
        <dbReference type="Proteomes" id="UP000011115"/>
    </source>
</evidence>
<dbReference type="HOGENOM" id="CLU_716484_0_0_1"/>
<evidence type="ECO:0000313" key="3">
    <source>
        <dbReference type="EnsemblPlants" id="PGSC0003DMT400085028"/>
    </source>
</evidence>
<dbReference type="AlphaFoldDB" id="M1D8L3"/>
<feature type="compositionally biased region" description="Basic and acidic residues" evidence="1">
    <location>
        <begin position="377"/>
        <end position="386"/>
    </location>
</feature>
<dbReference type="EnsemblPlants" id="PGSC0003DMT400085028">
    <property type="protein sequence ID" value="PGSC0003DMT400085028"/>
    <property type="gene ID" value="PGSC0003DMG400034599"/>
</dbReference>
<reference evidence="4" key="1">
    <citation type="journal article" date="2011" name="Nature">
        <title>Genome sequence and analysis of the tuber crop potato.</title>
        <authorList>
            <consortium name="The Potato Genome Sequencing Consortium"/>
        </authorList>
    </citation>
    <scope>NUCLEOTIDE SEQUENCE [LARGE SCALE GENOMIC DNA]</scope>
    <source>
        <strain evidence="4">cv. DM1-3 516 R44</strain>
    </source>
</reference>
<proteinExistence type="predicted"/>
<name>M1D8L3_SOLTU</name>
<feature type="compositionally biased region" description="Polar residues" evidence="1">
    <location>
        <begin position="356"/>
        <end position="376"/>
    </location>
</feature>
<protein>
    <submittedName>
        <fullName evidence="3">Uncharacterized protein</fullName>
    </submittedName>
</protein>
<sequence length="386" mass="43140">MGLMICVLFEVSKVQGSMSSIASDPCDCDMADYDCDDEGYECEVMVIMGDMIIAMIKNRMGMRATIPEENMREMVNIAPLVRMEKKHLVVAPMVMREHARGLTLTLRVKMVPMMIPEHVTLPTPRIKVRSCIGLVDSRGKAPNTLRKYPPVDMGRIEEPDEVQVCAKGVHKAFQCRSKKTNFRTKVGIYGALRLDLVIDDGYNLNYITPEVVAYLGLPRLQRTYPYTMEGCKVTEGVKKIFLANLKTFTIANEQSVNVRLSLCEPIDSLPCVDNVLVENVDTLIDPIDDRIDSSMRESTTLTSPYQTARGNHKILMLPSLSMRMTNFYRPGEQNFAPRQYMIRLGPSSLDSSSCSFNTDCGPNATSARGSSPVSEQTKGRGSEDYS</sequence>
<keyword evidence="2" id="KW-0732">Signal</keyword>
<feature type="signal peptide" evidence="2">
    <location>
        <begin position="1"/>
        <end position="16"/>
    </location>
</feature>
<feature type="chain" id="PRO_5004013631" evidence="2">
    <location>
        <begin position="17"/>
        <end position="386"/>
    </location>
</feature>
<reference evidence="3" key="2">
    <citation type="submission" date="2015-06" db="UniProtKB">
        <authorList>
            <consortium name="EnsemblPlants"/>
        </authorList>
    </citation>
    <scope>IDENTIFICATION</scope>
    <source>
        <strain evidence="3">DM1-3 516 R44</strain>
    </source>
</reference>
<accession>M1D8L3</accession>
<dbReference type="Proteomes" id="UP000011115">
    <property type="component" value="Unassembled WGS sequence"/>
</dbReference>
<evidence type="ECO:0000256" key="1">
    <source>
        <dbReference type="SAM" id="MobiDB-lite"/>
    </source>
</evidence>
<dbReference type="Gramene" id="PGSC0003DMT400085028">
    <property type="protein sequence ID" value="PGSC0003DMT400085028"/>
    <property type="gene ID" value="PGSC0003DMG400034599"/>
</dbReference>
<feature type="region of interest" description="Disordered" evidence="1">
    <location>
        <begin position="354"/>
        <end position="386"/>
    </location>
</feature>
<organism evidence="3 4">
    <name type="scientific">Solanum tuberosum</name>
    <name type="common">Potato</name>
    <dbReference type="NCBI Taxonomy" id="4113"/>
    <lineage>
        <taxon>Eukaryota</taxon>
        <taxon>Viridiplantae</taxon>
        <taxon>Streptophyta</taxon>
        <taxon>Embryophyta</taxon>
        <taxon>Tracheophyta</taxon>
        <taxon>Spermatophyta</taxon>
        <taxon>Magnoliopsida</taxon>
        <taxon>eudicotyledons</taxon>
        <taxon>Gunneridae</taxon>
        <taxon>Pentapetalae</taxon>
        <taxon>asterids</taxon>
        <taxon>lamiids</taxon>
        <taxon>Solanales</taxon>
        <taxon>Solanaceae</taxon>
        <taxon>Solanoideae</taxon>
        <taxon>Solaneae</taxon>
        <taxon>Solanum</taxon>
    </lineage>
</organism>
<evidence type="ECO:0000256" key="2">
    <source>
        <dbReference type="SAM" id="SignalP"/>
    </source>
</evidence>
<keyword evidence="4" id="KW-1185">Reference proteome</keyword>
<dbReference type="PaxDb" id="4113-PGSC0003DMT400085028"/>
<dbReference type="InParanoid" id="M1D8L3"/>